<accession>A0A2N5ZIF0</accession>
<evidence type="ECO:0000313" key="3">
    <source>
        <dbReference type="Proteomes" id="UP000234857"/>
    </source>
</evidence>
<name>A0A2N5ZIF0_MUIH1</name>
<gene>
    <name evidence="2" type="ORF">C0601_04490</name>
</gene>
<dbReference type="EMBL" id="PKTG01000062">
    <property type="protein sequence ID" value="PLX18480.1"/>
    <property type="molecule type" value="Genomic_DNA"/>
</dbReference>
<dbReference type="AlphaFoldDB" id="A0A2N5ZIF0"/>
<feature type="signal peptide" evidence="1">
    <location>
        <begin position="1"/>
        <end position="19"/>
    </location>
</feature>
<dbReference type="Proteomes" id="UP000234857">
    <property type="component" value="Unassembled WGS sequence"/>
</dbReference>
<evidence type="ECO:0008006" key="4">
    <source>
        <dbReference type="Google" id="ProtNLM"/>
    </source>
</evidence>
<comment type="caution">
    <text evidence="2">The sequence shown here is derived from an EMBL/GenBank/DDBJ whole genome shotgun (WGS) entry which is preliminary data.</text>
</comment>
<proteinExistence type="predicted"/>
<evidence type="ECO:0000256" key="1">
    <source>
        <dbReference type="SAM" id="SignalP"/>
    </source>
</evidence>
<keyword evidence="1" id="KW-0732">Signal</keyword>
<feature type="chain" id="PRO_5014957121" description="DUF1795 domain-containing protein" evidence="1">
    <location>
        <begin position="20"/>
        <end position="339"/>
    </location>
</feature>
<organism evidence="2 3">
    <name type="scientific">Muiribacterium halophilum</name>
    <dbReference type="NCBI Taxonomy" id="2053465"/>
    <lineage>
        <taxon>Bacteria</taxon>
        <taxon>Candidatus Muiribacteriota</taxon>
        <taxon>Candidatus Muiribacteriia</taxon>
        <taxon>Candidatus Muiribacteriales</taxon>
        <taxon>Candidatus Muiribacteriaceae</taxon>
        <taxon>Candidatus Muiribacterium</taxon>
    </lineage>
</organism>
<evidence type="ECO:0000313" key="2">
    <source>
        <dbReference type="EMBL" id="PLX18480.1"/>
    </source>
</evidence>
<reference evidence="2 3" key="1">
    <citation type="submission" date="2017-11" db="EMBL/GenBank/DDBJ databases">
        <title>Genome-resolved metagenomics identifies genetic mobility, metabolic interactions, and unexpected diversity in perchlorate-reducing communities.</title>
        <authorList>
            <person name="Barnum T.P."/>
            <person name="Figueroa I.A."/>
            <person name="Carlstrom C.I."/>
            <person name="Lucas L.N."/>
            <person name="Engelbrektson A.L."/>
            <person name="Coates J.D."/>
        </authorList>
    </citation>
    <scope>NUCLEOTIDE SEQUENCE [LARGE SCALE GENOMIC DNA]</scope>
    <source>
        <strain evidence="2">BM706</strain>
    </source>
</reference>
<sequence>MRRFIIIIFVFCIFNSSFADKAQLAEFLSCMDEKYTEKDFQRTEIPEVNYRGYIPVGWDYDIEPLAGVPSAMIFNKKSKRDEFLSIVNIKIYNKIKSEKIFNHYVDAIVSNIPDWKEKINMYTPEYNMIIGGYTEDSKEVYNIFASMEIAREMFLFIGACDKDRLKNGFYELFAKSFKDVYPINIYTLDGKISLKYKDGYIREKSREEETTLLSLAVINQSEKFTLEGNTLVDSVVVGGSIMPLGYNLKGLVDGNVDEIRKAFNGFKMIEEGERSIDGSKSNYILFKYKLQDMEIFSMQDYVIHNQSYYVIGYTQVINDVKKLKEKMSKLLSEIKFSKD</sequence>
<dbReference type="Gene3D" id="3.40.1000.10">
    <property type="entry name" value="Mog1/PsbP, alpha/beta/alpha sandwich"/>
    <property type="match status" value="1"/>
</dbReference>
<protein>
    <recommendedName>
        <fullName evidence="4">DUF1795 domain-containing protein</fullName>
    </recommendedName>
</protein>